<dbReference type="Proteomes" id="UP001374579">
    <property type="component" value="Unassembled WGS sequence"/>
</dbReference>
<evidence type="ECO:0000256" key="1">
    <source>
        <dbReference type="SAM" id="MobiDB-lite"/>
    </source>
</evidence>
<dbReference type="PROSITE" id="PS50181">
    <property type="entry name" value="FBOX"/>
    <property type="match status" value="1"/>
</dbReference>
<gene>
    <name evidence="3" type="ORF">V1264_008904</name>
</gene>
<reference evidence="3 4" key="1">
    <citation type="submission" date="2024-02" db="EMBL/GenBank/DDBJ databases">
        <title>Chromosome-scale genome assembly of the rough periwinkle Littorina saxatilis.</title>
        <authorList>
            <person name="De Jode A."/>
            <person name="Faria R."/>
            <person name="Formenti G."/>
            <person name="Sims Y."/>
            <person name="Smith T.P."/>
            <person name="Tracey A."/>
            <person name="Wood J.M.D."/>
            <person name="Zagrodzka Z.B."/>
            <person name="Johannesson K."/>
            <person name="Butlin R.K."/>
            <person name="Leder E.H."/>
        </authorList>
    </citation>
    <scope>NUCLEOTIDE SEQUENCE [LARGE SCALE GENOMIC DNA]</scope>
    <source>
        <strain evidence="3">Snail1</strain>
        <tissue evidence="3">Muscle</tissue>
    </source>
</reference>
<feature type="compositionally biased region" description="Pro residues" evidence="1">
    <location>
        <begin position="296"/>
        <end position="307"/>
    </location>
</feature>
<comment type="caution">
    <text evidence="3">The sequence shown here is derived from an EMBL/GenBank/DDBJ whole genome shotgun (WGS) entry which is preliminary data.</text>
</comment>
<keyword evidence="4" id="KW-1185">Reference proteome</keyword>
<dbReference type="PANTHER" id="PTHR46857:SF2">
    <property type="entry name" value="F-BOX ONLY PROTEIN 16"/>
    <property type="match status" value="1"/>
</dbReference>
<dbReference type="PANTHER" id="PTHR46857">
    <property type="entry name" value="EPITHELIAL CELL-TRANSFORMING SEQUENCE 2 ONCOGENE-LIKE"/>
    <property type="match status" value="1"/>
</dbReference>
<proteinExistence type="predicted"/>
<sequence length="348" mass="40429">MTMIAKNRIKSAWTPLSNEEANNRIFEERRGLVSKWYQNWSDKQRRRVLEDLLTHSRRRQLELARDIVHDRVPPPRSDFTRVLPRVISLYIFSFLDPTSLSRASQTSWYWHDLCERDELWMPRCVRVGWYLPFTPSPYERGVWKRQFVENIKVLILMAPKKPPKLTLDKLSLRERKSTKDKKSNEPKPWRGSDPVPKDTWRYNVLENDEIVKEVQDKRRRRAYGTETDYLVSHARSKTNSGNNVLNTMQRSQSLSRLSAGIATSSSSERPQWAQQREPTLTGTRSSRPDGFSTVPRPAPVSPPPKTPKTPKATSSRPITARTARDPPSTNLFPAKPWKVPDGNESDNE</sequence>
<evidence type="ECO:0000259" key="2">
    <source>
        <dbReference type="PROSITE" id="PS50181"/>
    </source>
</evidence>
<accession>A0AAN9AQI7</accession>
<dbReference type="SUPFAM" id="SSF81383">
    <property type="entry name" value="F-box domain"/>
    <property type="match status" value="1"/>
</dbReference>
<dbReference type="InterPro" id="IPR036047">
    <property type="entry name" value="F-box-like_dom_sf"/>
</dbReference>
<protein>
    <recommendedName>
        <fullName evidence="2">F-box domain-containing protein</fullName>
    </recommendedName>
</protein>
<dbReference type="Gene3D" id="1.20.1280.50">
    <property type="match status" value="1"/>
</dbReference>
<evidence type="ECO:0000313" key="3">
    <source>
        <dbReference type="EMBL" id="KAK7091182.1"/>
    </source>
</evidence>
<dbReference type="InterPro" id="IPR052805">
    <property type="entry name" value="GEF_Ubiquitin-Prot_Reg"/>
</dbReference>
<evidence type="ECO:0000313" key="4">
    <source>
        <dbReference type="Proteomes" id="UP001374579"/>
    </source>
</evidence>
<dbReference type="Pfam" id="PF12937">
    <property type="entry name" value="F-box-like"/>
    <property type="match status" value="1"/>
</dbReference>
<name>A0AAN9AQI7_9CAEN</name>
<feature type="domain" description="F-box" evidence="2">
    <location>
        <begin position="77"/>
        <end position="123"/>
    </location>
</feature>
<organism evidence="3 4">
    <name type="scientific">Littorina saxatilis</name>
    <dbReference type="NCBI Taxonomy" id="31220"/>
    <lineage>
        <taxon>Eukaryota</taxon>
        <taxon>Metazoa</taxon>
        <taxon>Spiralia</taxon>
        <taxon>Lophotrochozoa</taxon>
        <taxon>Mollusca</taxon>
        <taxon>Gastropoda</taxon>
        <taxon>Caenogastropoda</taxon>
        <taxon>Littorinimorpha</taxon>
        <taxon>Littorinoidea</taxon>
        <taxon>Littorinidae</taxon>
        <taxon>Littorina</taxon>
    </lineage>
</organism>
<feature type="region of interest" description="Disordered" evidence="1">
    <location>
        <begin position="167"/>
        <end position="196"/>
    </location>
</feature>
<dbReference type="InterPro" id="IPR001810">
    <property type="entry name" value="F-box_dom"/>
</dbReference>
<feature type="region of interest" description="Disordered" evidence="1">
    <location>
        <begin position="250"/>
        <end position="348"/>
    </location>
</feature>
<feature type="compositionally biased region" description="Polar residues" evidence="1">
    <location>
        <begin position="250"/>
        <end position="285"/>
    </location>
</feature>
<dbReference type="EMBL" id="JBAMIC010000022">
    <property type="protein sequence ID" value="KAK7091182.1"/>
    <property type="molecule type" value="Genomic_DNA"/>
</dbReference>
<dbReference type="AlphaFoldDB" id="A0AAN9AQI7"/>